<feature type="region of interest" description="Disordered" evidence="1">
    <location>
        <begin position="37"/>
        <end position="56"/>
    </location>
</feature>
<accession>A0AAD7RF46</accession>
<comment type="caution">
    <text evidence="2">The sequence shown here is derived from an EMBL/GenBank/DDBJ whole genome shotgun (WGS) entry which is preliminary data.</text>
</comment>
<dbReference type="Proteomes" id="UP001221898">
    <property type="component" value="Unassembled WGS sequence"/>
</dbReference>
<name>A0AAD7RF46_9TELE</name>
<evidence type="ECO:0000313" key="3">
    <source>
        <dbReference type="Proteomes" id="UP001221898"/>
    </source>
</evidence>
<evidence type="ECO:0000313" key="2">
    <source>
        <dbReference type="EMBL" id="KAJ8379052.1"/>
    </source>
</evidence>
<feature type="compositionally biased region" description="Polar residues" evidence="1">
    <location>
        <begin position="111"/>
        <end position="123"/>
    </location>
</feature>
<sequence>MGYGEFGVQGVWKFADSLSSGCRSFLRPAWGASSQLQGSCPSVWGPPRSATPSAPFGVRKGSLCPPVQYGYPYSAQGAAPTGHGQTGALAPAPPSNPSPLPGLHSGALHKSPSTDPGPNLRPT</sequence>
<feature type="region of interest" description="Disordered" evidence="1">
    <location>
        <begin position="74"/>
        <end position="123"/>
    </location>
</feature>
<protein>
    <submittedName>
        <fullName evidence="2">Uncharacterized protein</fullName>
    </submittedName>
</protein>
<dbReference type="EMBL" id="JAINUG010000302">
    <property type="protein sequence ID" value="KAJ8379052.1"/>
    <property type="molecule type" value="Genomic_DNA"/>
</dbReference>
<keyword evidence="3" id="KW-1185">Reference proteome</keyword>
<dbReference type="AlphaFoldDB" id="A0AAD7RF46"/>
<gene>
    <name evidence="2" type="ORF">AAFF_G00231430</name>
</gene>
<evidence type="ECO:0000256" key="1">
    <source>
        <dbReference type="SAM" id="MobiDB-lite"/>
    </source>
</evidence>
<proteinExistence type="predicted"/>
<reference evidence="2" key="1">
    <citation type="journal article" date="2023" name="Science">
        <title>Genome structures resolve the early diversification of teleost fishes.</title>
        <authorList>
            <person name="Parey E."/>
            <person name="Louis A."/>
            <person name="Montfort J."/>
            <person name="Bouchez O."/>
            <person name="Roques C."/>
            <person name="Iampietro C."/>
            <person name="Lluch J."/>
            <person name="Castinel A."/>
            <person name="Donnadieu C."/>
            <person name="Desvignes T."/>
            <person name="Floi Bucao C."/>
            <person name="Jouanno E."/>
            <person name="Wen M."/>
            <person name="Mejri S."/>
            <person name="Dirks R."/>
            <person name="Jansen H."/>
            <person name="Henkel C."/>
            <person name="Chen W.J."/>
            <person name="Zahm M."/>
            <person name="Cabau C."/>
            <person name="Klopp C."/>
            <person name="Thompson A.W."/>
            <person name="Robinson-Rechavi M."/>
            <person name="Braasch I."/>
            <person name="Lecointre G."/>
            <person name="Bobe J."/>
            <person name="Postlethwait J.H."/>
            <person name="Berthelot C."/>
            <person name="Roest Crollius H."/>
            <person name="Guiguen Y."/>
        </authorList>
    </citation>
    <scope>NUCLEOTIDE SEQUENCE</scope>
    <source>
        <strain evidence="2">NC1722</strain>
    </source>
</reference>
<feature type="compositionally biased region" description="Pro residues" evidence="1">
    <location>
        <begin position="91"/>
        <end position="100"/>
    </location>
</feature>
<organism evidence="2 3">
    <name type="scientific">Aldrovandia affinis</name>
    <dbReference type="NCBI Taxonomy" id="143900"/>
    <lineage>
        <taxon>Eukaryota</taxon>
        <taxon>Metazoa</taxon>
        <taxon>Chordata</taxon>
        <taxon>Craniata</taxon>
        <taxon>Vertebrata</taxon>
        <taxon>Euteleostomi</taxon>
        <taxon>Actinopterygii</taxon>
        <taxon>Neopterygii</taxon>
        <taxon>Teleostei</taxon>
        <taxon>Notacanthiformes</taxon>
        <taxon>Halosauridae</taxon>
        <taxon>Aldrovandia</taxon>
    </lineage>
</organism>